<dbReference type="GO" id="GO:0016740">
    <property type="term" value="F:transferase activity"/>
    <property type="evidence" value="ECO:0007669"/>
    <property type="project" value="UniProtKB-KW"/>
</dbReference>
<evidence type="ECO:0000313" key="3">
    <source>
        <dbReference type="EMBL" id="KTC75931.1"/>
    </source>
</evidence>
<comment type="caution">
    <text evidence="3">The sequence shown here is derived from an EMBL/GenBank/DDBJ whole genome shotgun (WGS) entry which is preliminary data.</text>
</comment>
<accession>A0A0W0RY64</accession>
<dbReference type="SUPFAM" id="SSF75304">
    <property type="entry name" value="Amidase signature (AS) enzymes"/>
    <property type="match status" value="1"/>
</dbReference>
<proteinExistence type="inferred from homology"/>
<dbReference type="OrthoDB" id="8872210at2"/>
<keyword evidence="4" id="KW-1185">Reference proteome</keyword>
<gene>
    <name evidence="3" type="primary">gatA_1</name>
    <name evidence="3" type="ORF">Lboz_0759</name>
</gene>
<dbReference type="EMBL" id="LNXU01000007">
    <property type="protein sequence ID" value="KTC75931.1"/>
    <property type="molecule type" value="Genomic_DNA"/>
</dbReference>
<dbReference type="PANTHER" id="PTHR11895">
    <property type="entry name" value="TRANSAMIDASE"/>
    <property type="match status" value="1"/>
</dbReference>
<dbReference type="PANTHER" id="PTHR11895:SF7">
    <property type="entry name" value="GLUTAMYL-TRNA(GLN) AMIDOTRANSFERASE SUBUNIT A, MITOCHONDRIAL"/>
    <property type="match status" value="1"/>
</dbReference>
<evidence type="ECO:0000259" key="2">
    <source>
        <dbReference type="Pfam" id="PF01425"/>
    </source>
</evidence>
<dbReference type="RefSeq" id="WP_058458448.1">
    <property type="nucleotide sequence ID" value="NZ_CAAAIY010000011.1"/>
</dbReference>
<dbReference type="InterPro" id="IPR020556">
    <property type="entry name" value="Amidase_CS"/>
</dbReference>
<dbReference type="AlphaFoldDB" id="A0A0W0RY64"/>
<organism evidence="3 4">
    <name type="scientific">Legionella bozemanae</name>
    <name type="common">Fluoribacter bozemanae</name>
    <dbReference type="NCBI Taxonomy" id="447"/>
    <lineage>
        <taxon>Bacteria</taxon>
        <taxon>Pseudomonadati</taxon>
        <taxon>Pseudomonadota</taxon>
        <taxon>Gammaproteobacteria</taxon>
        <taxon>Legionellales</taxon>
        <taxon>Legionellaceae</taxon>
        <taxon>Legionella</taxon>
    </lineage>
</organism>
<reference evidence="3 4" key="1">
    <citation type="submission" date="2015-11" db="EMBL/GenBank/DDBJ databases">
        <title>Genomic analysis of 38 Legionella species identifies large and diverse effector repertoires.</title>
        <authorList>
            <person name="Burstein D."/>
            <person name="Amaro F."/>
            <person name="Zusman T."/>
            <person name="Lifshitz Z."/>
            <person name="Cohen O."/>
            <person name="Gilbert J.A."/>
            <person name="Pupko T."/>
            <person name="Shuman H.A."/>
            <person name="Segal G."/>
        </authorList>
    </citation>
    <scope>NUCLEOTIDE SEQUENCE [LARGE SCALE GENOMIC DNA]</scope>
    <source>
        <strain evidence="3 4">WIGA</strain>
    </source>
</reference>
<dbReference type="PROSITE" id="PS00571">
    <property type="entry name" value="AMIDASES"/>
    <property type="match status" value="1"/>
</dbReference>
<dbReference type="InterPro" id="IPR036928">
    <property type="entry name" value="AS_sf"/>
</dbReference>
<dbReference type="InterPro" id="IPR023631">
    <property type="entry name" value="Amidase_dom"/>
</dbReference>
<dbReference type="PATRIC" id="fig|447.4.peg.820"/>
<dbReference type="NCBIfam" id="NF004815">
    <property type="entry name" value="PRK06169.1"/>
    <property type="match status" value="1"/>
</dbReference>
<sequence length="455" mass="50102">MNKDLCFISAVELNTLYRDKKTSPVEVCQATLQKIQDINGEINAFQHIDGETAMEMARLSEMRWYRKKELGFIDGIPLTIKDNILTKGYPSLCGSKTVNPNQQWNIDAPAVARLREQGAVFLGKTTMPEFAWKVTTESPLFGITRNPWNQSYTPGGSSGGAAAAVASGMGTLALASDGGGSIRVPASHCNLVGFKPTHGRVPDYPPSPFGTNSNIGPIARTVADIALMMNVITQYDSRDWYSLPPEHVDYLRKIKGNVRKIKVAYSPDLGLSSVYSPITPEVAEVTKKGVAQLNLIGVAVEEIDLGNNFFEKGAKAYETIRFAMLTSLVSKLTPQQQSVMDSELLKTSKENSISLNKYLEAEQERRLFGSKLNQFFAKYDLLITPTIHCLPGLVEQLAPEPFLTMCFNFSRHPAISIPCGFSKNGLPIGLQMISGHYRDAFLLKVAYAFEQTLSN</sequence>
<dbReference type="Gene3D" id="3.90.1300.10">
    <property type="entry name" value="Amidase signature (AS) domain"/>
    <property type="match status" value="1"/>
</dbReference>
<dbReference type="Proteomes" id="UP000054695">
    <property type="component" value="Unassembled WGS sequence"/>
</dbReference>
<dbReference type="STRING" id="447.Lboz_0759"/>
<dbReference type="InterPro" id="IPR000120">
    <property type="entry name" value="Amidase"/>
</dbReference>
<keyword evidence="3" id="KW-0808">Transferase</keyword>
<protein>
    <submittedName>
        <fullName evidence="3">Aspartyl/glutamyl-tRNA amidotransferase subunit A</fullName>
    </submittedName>
</protein>
<feature type="domain" description="Amidase" evidence="2">
    <location>
        <begin position="26"/>
        <end position="443"/>
    </location>
</feature>
<name>A0A0W0RY64_LEGBO</name>
<dbReference type="Pfam" id="PF01425">
    <property type="entry name" value="Amidase"/>
    <property type="match status" value="1"/>
</dbReference>
<evidence type="ECO:0000313" key="4">
    <source>
        <dbReference type="Proteomes" id="UP000054695"/>
    </source>
</evidence>
<comment type="similarity">
    <text evidence="1">Belongs to the amidase family.</text>
</comment>
<evidence type="ECO:0000256" key="1">
    <source>
        <dbReference type="ARBA" id="ARBA00009199"/>
    </source>
</evidence>